<protein>
    <recommendedName>
        <fullName evidence="4">Major facilitator superfamily (MFS) profile domain-containing protein</fullName>
    </recommendedName>
</protein>
<feature type="transmembrane region" description="Helical" evidence="1">
    <location>
        <begin position="44"/>
        <end position="63"/>
    </location>
</feature>
<reference evidence="2 3" key="1">
    <citation type="submission" date="2019-11" db="EMBL/GenBank/DDBJ databases">
        <title>Whole genome sequence of Oryza granulata.</title>
        <authorList>
            <person name="Li W."/>
        </authorList>
    </citation>
    <scope>NUCLEOTIDE SEQUENCE [LARGE SCALE GENOMIC DNA]</scope>
    <source>
        <strain evidence="3">cv. Menghai</strain>
        <tissue evidence="2">Leaf</tissue>
    </source>
</reference>
<dbReference type="AlphaFoldDB" id="A0A6G1EHR6"/>
<feature type="transmembrane region" description="Helical" evidence="1">
    <location>
        <begin position="75"/>
        <end position="96"/>
    </location>
</feature>
<keyword evidence="3" id="KW-1185">Reference proteome</keyword>
<proteinExistence type="predicted"/>
<dbReference type="Proteomes" id="UP000479710">
    <property type="component" value="Unassembled WGS sequence"/>
</dbReference>
<keyword evidence="1" id="KW-0472">Membrane</keyword>
<dbReference type="EMBL" id="SPHZ02000003">
    <property type="protein sequence ID" value="KAF0924615.1"/>
    <property type="molecule type" value="Genomic_DNA"/>
</dbReference>
<keyword evidence="1" id="KW-0812">Transmembrane</keyword>
<evidence type="ECO:0008006" key="4">
    <source>
        <dbReference type="Google" id="ProtNLM"/>
    </source>
</evidence>
<evidence type="ECO:0000313" key="3">
    <source>
        <dbReference type="Proteomes" id="UP000479710"/>
    </source>
</evidence>
<accession>A0A6G1EHR6</accession>
<name>A0A6G1EHR6_9ORYZ</name>
<keyword evidence="1" id="KW-1133">Transmembrane helix</keyword>
<gene>
    <name evidence="2" type="ORF">E2562_010220</name>
</gene>
<sequence>MDCFLVGAERRDGRGESRLCLGSLFATVVNYGAKKIKEGRSWRLSLVLVGVPVSLFTIDAGFLLEMPNSRIQRGFYVLVLLRTVGMGEGASLLSTVTS</sequence>
<evidence type="ECO:0000256" key="1">
    <source>
        <dbReference type="SAM" id="Phobius"/>
    </source>
</evidence>
<evidence type="ECO:0000313" key="2">
    <source>
        <dbReference type="EMBL" id="KAF0924615.1"/>
    </source>
</evidence>
<comment type="caution">
    <text evidence="2">The sequence shown here is derived from an EMBL/GenBank/DDBJ whole genome shotgun (WGS) entry which is preliminary data.</text>
</comment>
<organism evidence="2 3">
    <name type="scientific">Oryza meyeriana var. granulata</name>
    <dbReference type="NCBI Taxonomy" id="110450"/>
    <lineage>
        <taxon>Eukaryota</taxon>
        <taxon>Viridiplantae</taxon>
        <taxon>Streptophyta</taxon>
        <taxon>Embryophyta</taxon>
        <taxon>Tracheophyta</taxon>
        <taxon>Spermatophyta</taxon>
        <taxon>Magnoliopsida</taxon>
        <taxon>Liliopsida</taxon>
        <taxon>Poales</taxon>
        <taxon>Poaceae</taxon>
        <taxon>BOP clade</taxon>
        <taxon>Oryzoideae</taxon>
        <taxon>Oryzeae</taxon>
        <taxon>Oryzinae</taxon>
        <taxon>Oryza</taxon>
        <taxon>Oryza meyeriana</taxon>
    </lineage>
</organism>